<evidence type="ECO:0000313" key="3">
    <source>
        <dbReference type="Proteomes" id="UP001219518"/>
    </source>
</evidence>
<reference evidence="2" key="2">
    <citation type="journal article" date="2023" name="BMC Genomics">
        <title>Pest status, molecular evolution, and epigenetic factors derived from the genome assembly of Frankliniella fusca, a thysanopteran phytovirus vector.</title>
        <authorList>
            <person name="Catto M.A."/>
            <person name="Labadie P.E."/>
            <person name="Jacobson A.L."/>
            <person name="Kennedy G.G."/>
            <person name="Srinivasan R."/>
            <person name="Hunt B.G."/>
        </authorList>
    </citation>
    <scope>NUCLEOTIDE SEQUENCE</scope>
    <source>
        <strain evidence="2">PL_HMW_Pooled</strain>
    </source>
</reference>
<proteinExistence type="predicted"/>
<evidence type="ECO:0000313" key="2">
    <source>
        <dbReference type="EMBL" id="KAK3918010.1"/>
    </source>
</evidence>
<accession>A0AAE1HB25</accession>
<protein>
    <submittedName>
        <fullName evidence="2">tRNA 2-selenouridine synthase</fullName>
    </submittedName>
</protein>
<dbReference type="EMBL" id="JAHWGI010000838">
    <property type="protein sequence ID" value="KAK3918010.1"/>
    <property type="molecule type" value="Genomic_DNA"/>
</dbReference>
<organism evidence="2 3">
    <name type="scientific">Frankliniella fusca</name>
    <dbReference type="NCBI Taxonomy" id="407009"/>
    <lineage>
        <taxon>Eukaryota</taxon>
        <taxon>Metazoa</taxon>
        <taxon>Ecdysozoa</taxon>
        <taxon>Arthropoda</taxon>
        <taxon>Hexapoda</taxon>
        <taxon>Insecta</taxon>
        <taxon>Pterygota</taxon>
        <taxon>Neoptera</taxon>
        <taxon>Paraneoptera</taxon>
        <taxon>Thysanoptera</taxon>
        <taxon>Terebrantia</taxon>
        <taxon>Thripoidea</taxon>
        <taxon>Thripidae</taxon>
        <taxon>Frankliniella</taxon>
    </lineage>
</organism>
<dbReference type="Proteomes" id="UP001219518">
    <property type="component" value="Unassembled WGS sequence"/>
</dbReference>
<reference evidence="2" key="1">
    <citation type="submission" date="2021-07" db="EMBL/GenBank/DDBJ databases">
        <authorList>
            <person name="Catto M.A."/>
            <person name="Jacobson A."/>
            <person name="Kennedy G."/>
            <person name="Labadie P."/>
            <person name="Hunt B.G."/>
            <person name="Srinivasan R."/>
        </authorList>
    </citation>
    <scope>NUCLEOTIDE SEQUENCE</scope>
    <source>
        <strain evidence="2">PL_HMW_Pooled</strain>
        <tissue evidence="2">Head</tissue>
    </source>
</reference>
<name>A0AAE1HB25_9NEOP</name>
<feature type="region of interest" description="Disordered" evidence="1">
    <location>
        <begin position="58"/>
        <end position="84"/>
    </location>
</feature>
<gene>
    <name evidence="2" type="ORF">KUF71_000848</name>
</gene>
<evidence type="ECO:0000256" key="1">
    <source>
        <dbReference type="SAM" id="MobiDB-lite"/>
    </source>
</evidence>
<feature type="compositionally biased region" description="Acidic residues" evidence="1">
    <location>
        <begin position="66"/>
        <end position="75"/>
    </location>
</feature>
<dbReference type="AlphaFoldDB" id="A0AAE1HB25"/>
<keyword evidence="3" id="KW-1185">Reference proteome</keyword>
<comment type="caution">
    <text evidence="2">The sequence shown here is derived from an EMBL/GenBank/DDBJ whole genome shotgun (WGS) entry which is preliminary data.</text>
</comment>
<sequence length="84" mass="9358">MLDQVKAPKVDGRKLNQDKLEQTFGNLRMSGGGNRSLNVAEIGQKCVNLEVQGRAALPTKRGNTEVLDESWEPDDTPLKKRHKT</sequence>